<keyword evidence="3" id="KW-1185">Reference proteome</keyword>
<proteinExistence type="predicted"/>
<dbReference type="OrthoDB" id="710913at2"/>
<evidence type="ECO:0000313" key="3">
    <source>
        <dbReference type="Proteomes" id="UP000239711"/>
    </source>
</evidence>
<dbReference type="Proteomes" id="UP000239711">
    <property type="component" value="Unassembled WGS sequence"/>
</dbReference>
<evidence type="ECO:0000313" key="2">
    <source>
        <dbReference type="EMBL" id="PRD44544.1"/>
    </source>
</evidence>
<keyword evidence="1" id="KW-0175">Coiled coil</keyword>
<evidence type="ECO:0000256" key="1">
    <source>
        <dbReference type="SAM" id="Coils"/>
    </source>
</evidence>
<organism evidence="2 3">
    <name type="scientific">Sphingobacterium haloxyli</name>
    <dbReference type="NCBI Taxonomy" id="2100533"/>
    <lineage>
        <taxon>Bacteria</taxon>
        <taxon>Pseudomonadati</taxon>
        <taxon>Bacteroidota</taxon>
        <taxon>Sphingobacteriia</taxon>
        <taxon>Sphingobacteriales</taxon>
        <taxon>Sphingobacteriaceae</taxon>
        <taxon>Sphingobacterium</taxon>
    </lineage>
</organism>
<comment type="caution">
    <text evidence="2">The sequence shown here is derived from an EMBL/GenBank/DDBJ whole genome shotgun (WGS) entry which is preliminary data.</text>
</comment>
<dbReference type="EMBL" id="PVBQ01000026">
    <property type="protein sequence ID" value="PRD44544.1"/>
    <property type="molecule type" value="Genomic_DNA"/>
</dbReference>
<protein>
    <submittedName>
        <fullName evidence="2">Uncharacterized protein</fullName>
    </submittedName>
</protein>
<dbReference type="AlphaFoldDB" id="A0A2S9IVJ0"/>
<name>A0A2S9IVJ0_9SPHI</name>
<gene>
    <name evidence="2" type="ORF">C5745_19140</name>
</gene>
<accession>A0A2S9IVJ0</accession>
<feature type="coiled-coil region" evidence="1">
    <location>
        <begin position="88"/>
        <end position="118"/>
    </location>
</feature>
<sequence>MKKSKQEIQIEAVKAIISGELLLEEAMRKYNVKDKRTMLAWVQKTMPLLTTIKPASNGGSNSLFNGSMEADFLQGANPDAYHQDILKENALLRKVISLQEKIRELEETNGQLVKYRNLLIEKVTSLELRIQLKDKEVR</sequence>
<dbReference type="RefSeq" id="WP_105718628.1">
    <property type="nucleotide sequence ID" value="NZ_PVBQ01000026.1"/>
</dbReference>
<reference evidence="2 3" key="1">
    <citation type="submission" date="2018-02" db="EMBL/GenBank/DDBJ databases">
        <title>The draft genome of Sphingobacterium sp. 5JN-11.</title>
        <authorList>
            <person name="Liu L."/>
            <person name="Li L."/>
            <person name="Liang L."/>
            <person name="Zhang X."/>
            <person name="Wang T."/>
        </authorList>
    </citation>
    <scope>NUCLEOTIDE SEQUENCE [LARGE SCALE GENOMIC DNA]</scope>
    <source>
        <strain evidence="2 3">5JN-11</strain>
    </source>
</reference>